<dbReference type="InterPro" id="IPR011051">
    <property type="entry name" value="RmlC_Cupin_sf"/>
</dbReference>
<dbReference type="PhylomeDB" id="A7SQ90"/>
<dbReference type="OrthoDB" id="6614653at2759"/>
<dbReference type="InterPro" id="IPR039935">
    <property type="entry name" value="YML079W-like"/>
</dbReference>
<dbReference type="PANTHER" id="PTHR33387">
    <property type="entry name" value="RMLC-LIKE JELLY ROLL FOLD PROTEIN"/>
    <property type="match status" value="1"/>
</dbReference>
<evidence type="ECO:0000313" key="3">
    <source>
        <dbReference type="Proteomes" id="UP000001593"/>
    </source>
</evidence>
<dbReference type="Pfam" id="PF06172">
    <property type="entry name" value="Cupin_5"/>
    <property type="match status" value="1"/>
</dbReference>
<dbReference type="InParanoid" id="A7SQ90"/>
<dbReference type="eggNOG" id="ENOG502RM2D">
    <property type="taxonomic scope" value="Eukaryota"/>
</dbReference>
<dbReference type="Gene3D" id="2.60.120.10">
    <property type="entry name" value="Jelly Rolls"/>
    <property type="match status" value="1"/>
</dbReference>
<name>A7SQ90_NEMVE</name>
<gene>
    <name evidence="2" type="ORF">NEMVEDRAFT_v1g192342</name>
</gene>
<sequence>MARNKGEELIKKLNLEPHPYGGYYRPLHRSVECVAPADGRGPRSATTSIYLVMQHGDIDPWHRMKSEETFFYHKGCSLRLYILTDDGKLDSRVVGDGMSYEDASFAVVIPANTWFAGELAHEDADSYGFFSVSVSPGFDFSDSEIGKSDMLCELYPIHSEILKRLELKPQPESQDKDESAE</sequence>
<dbReference type="SUPFAM" id="SSF51182">
    <property type="entry name" value="RmlC-like cupins"/>
    <property type="match status" value="1"/>
</dbReference>
<protein>
    <recommendedName>
        <fullName evidence="1">DUF985 domain-containing protein</fullName>
    </recommendedName>
</protein>
<keyword evidence="3" id="KW-1185">Reference proteome</keyword>
<dbReference type="CDD" id="cd06121">
    <property type="entry name" value="cupin_YML079wp"/>
    <property type="match status" value="1"/>
</dbReference>
<dbReference type="Proteomes" id="UP000001593">
    <property type="component" value="Unassembled WGS sequence"/>
</dbReference>
<dbReference type="PANTHER" id="PTHR33387:SF3">
    <property type="entry name" value="DUF985 DOMAIN-CONTAINING PROTEIN"/>
    <property type="match status" value="1"/>
</dbReference>
<reference evidence="2 3" key="1">
    <citation type="journal article" date="2007" name="Science">
        <title>Sea anemone genome reveals ancestral eumetazoan gene repertoire and genomic organization.</title>
        <authorList>
            <person name="Putnam N.H."/>
            <person name="Srivastava M."/>
            <person name="Hellsten U."/>
            <person name="Dirks B."/>
            <person name="Chapman J."/>
            <person name="Salamov A."/>
            <person name="Terry A."/>
            <person name="Shapiro H."/>
            <person name="Lindquist E."/>
            <person name="Kapitonov V.V."/>
            <person name="Jurka J."/>
            <person name="Genikhovich G."/>
            <person name="Grigoriev I.V."/>
            <person name="Lucas S.M."/>
            <person name="Steele R.E."/>
            <person name="Finnerty J.R."/>
            <person name="Technau U."/>
            <person name="Martindale M.Q."/>
            <person name="Rokhsar D.S."/>
        </authorList>
    </citation>
    <scope>NUCLEOTIDE SEQUENCE [LARGE SCALE GENOMIC DNA]</scope>
    <source>
        <strain evidence="3">CH2 X CH6</strain>
    </source>
</reference>
<organism evidence="2 3">
    <name type="scientific">Nematostella vectensis</name>
    <name type="common">Starlet sea anemone</name>
    <dbReference type="NCBI Taxonomy" id="45351"/>
    <lineage>
        <taxon>Eukaryota</taxon>
        <taxon>Metazoa</taxon>
        <taxon>Cnidaria</taxon>
        <taxon>Anthozoa</taxon>
        <taxon>Hexacorallia</taxon>
        <taxon>Actiniaria</taxon>
        <taxon>Edwardsiidae</taxon>
        <taxon>Nematostella</taxon>
    </lineage>
</organism>
<accession>A7SQ90</accession>
<dbReference type="EMBL" id="DS469742">
    <property type="protein sequence ID" value="EDO34140.1"/>
    <property type="molecule type" value="Genomic_DNA"/>
</dbReference>
<dbReference type="OMA" id="PAVHYSF"/>
<dbReference type="KEGG" id="nve:5505387"/>
<dbReference type="InterPro" id="IPR009327">
    <property type="entry name" value="Cupin_DUF985"/>
</dbReference>
<dbReference type="AlphaFoldDB" id="A7SQ90"/>
<evidence type="ECO:0000313" key="2">
    <source>
        <dbReference type="EMBL" id="EDO34140.1"/>
    </source>
</evidence>
<feature type="domain" description="DUF985" evidence="1">
    <location>
        <begin position="7"/>
        <end position="145"/>
    </location>
</feature>
<dbReference type="InterPro" id="IPR014710">
    <property type="entry name" value="RmlC-like_jellyroll"/>
</dbReference>
<proteinExistence type="predicted"/>
<evidence type="ECO:0000259" key="1">
    <source>
        <dbReference type="Pfam" id="PF06172"/>
    </source>
</evidence>
<dbReference type="HOGENOM" id="CLU_088365_0_1_1"/>